<gene>
    <name evidence="1" type="ORF">HINF_LOCUS1168</name>
</gene>
<dbReference type="InterPro" id="IPR009057">
    <property type="entry name" value="Homeodomain-like_sf"/>
</dbReference>
<protein>
    <submittedName>
        <fullName evidence="1">SANT/Myb_domain</fullName>
    </submittedName>
</protein>
<proteinExistence type="predicted"/>
<organism evidence="1 2">
    <name type="scientific">Hexamita inflata</name>
    <dbReference type="NCBI Taxonomy" id="28002"/>
    <lineage>
        <taxon>Eukaryota</taxon>
        <taxon>Metamonada</taxon>
        <taxon>Diplomonadida</taxon>
        <taxon>Hexamitidae</taxon>
        <taxon>Hexamitinae</taxon>
        <taxon>Hexamita</taxon>
    </lineage>
</organism>
<evidence type="ECO:0000313" key="2">
    <source>
        <dbReference type="Proteomes" id="UP001642409"/>
    </source>
</evidence>
<sequence length="165" mass="19719">MQIKEIYQYIVDSNVQKCQKLIPEKVIQTSYLLRSVLINTLKYFRQEVQDSWTDGEICSKVNSFIEKDIQQRFWNKVASMIPSKTKKQIYDFYHNQFSRSMYSNVTKEEQEMISQLNAEYPNEKPSTVAQMFLERTKKNILKRDIVMHLVNLRRYSKQSEAEGLQ</sequence>
<dbReference type="Proteomes" id="UP001642409">
    <property type="component" value="Unassembled WGS sequence"/>
</dbReference>
<keyword evidence="2" id="KW-1185">Reference proteome</keyword>
<reference evidence="1 2" key="1">
    <citation type="submission" date="2024-07" db="EMBL/GenBank/DDBJ databases">
        <authorList>
            <person name="Akdeniz Z."/>
        </authorList>
    </citation>
    <scope>NUCLEOTIDE SEQUENCE [LARGE SCALE GENOMIC DNA]</scope>
</reference>
<dbReference type="EMBL" id="CAXDID020000002">
    <property type="protein sequence ID" value="CAL5971228.1"/>
    <property type="molecule type" value="Genomic_DNA"/>
</dbReference>
<dbReference type="Gene3D" id="1.10.10.60">
    <property type="entry name" value="Homeodomain-like"/>
    <property type="match status" value="1"/>
</dbReference>
<comment type="caution">
    <text evidence="1">The sequence shown here is derived from an EMBL/GenBank/DDBJ whole genome shotgun (WGS) entry which is preliminary data.</text>
</comment>
<accession>A0ABP1GGK5</accession>
<dbReference type="SUPFAM" id="SSF46689">
    <property type="entry name" value="Homeodomain-like"/>
    <property type="match status" value="1"/>
</dbReference>
<evidence type="ECO:0000313" key="1">
    <source>
        <dbReference type="EMBL" id="CAL5971228.1"/>
    </source>
</evidence>
<name>A0ABP1GGK5_9EUKA</name>